<dbReference type="OrthoDB" id="46127at2759"/>
<comment type="caution">
    <text evidence="1">Lacks conserved residue(s) required for the propagation of feature annotation.</text>
</comment>
<evidence type="ECO:0000256" key="1">
    <source>
        <dbReference type="PROSITE-ProRule" id="PRU00076"/>
    </source>
</evidence>
<dbReference type="PROSITE" id="PS50026">
    <property type="entry name" value="EGF_3"/>
    <property type="match status" value="1"/>
</dbReference>
<reference evidence="5 6" key="1">
    <citation type="journal article" date="2012" name="Genome Biol.">
        <title>Genome and low-iron response of an oceanic diatom adapted to chronic iron limitation.</title>
        <authorList>
            <person name="Lommer M."/>
            <person name="Specht M."/>
            <person name="Roy A.S."/>
            <person name="Kraemer L."/>
            <person name="Andreson R."/>
            <person name="Gutowska M.A."/>
            <person name="Wolf J."/>
            <person name="Bergner S.V."/>
            <person name="Schilhabel M.B."/>
            <person name="Klostermeier U.C."/>
            <person name="Beiko R.G."/>
            <person name="Rosenstiel P."/>
            <person name="Hippler M."/>
            <person name="Laroche J."/>
        </authorList>
    </citation>
    <scope>NUCLEOTIDE SEQUENCE [LARGE SCALE GENOMIC DNA]</scope>
    <source>
        <strain evidence="5 6">CCMP1005</strain>
    </source>
</reference>
<dbReference type="SUPFAM" id="SSF57196">
    <property type="entry name" value="EGF/Laminin"/>
    <property type="match status" value="1"/>
</dbReference>
<gene>
    <name evidence="5" type="ORF">THAOC_06824</name>
</gene>
<keyword evidence="6" id="KW-1185">Reference proteome</keyword>
<dbReference type="PROSITE" id="PS00022">
    <property type="entry name" value="EGF_1"/>
    <property type="match status" value="1"/>
</dbReference>
<dbReference type="Gene3D" id="2.10.25.10">
    <property type="entry name" value="Laminin"/>
    <property type="match status" value="1"/>
</dbReference>
<dbReference type="EMBL" id="AGNL01006887">
    <property type="protein sequence ID" value="EJK71710.1"/>
    <property type="molecule type" value="Genomic_DNA"/>
</dbReference>
<keyword evidence="1" id="KW-1015">Disulfide bond</keyword>
<proteinExistence type="predicted"/>
<keyword evidence="1" id="KW-0245">EGF-like domain</keyword>
<keyword evidence="3" id="KW-0472">Membrane</keyword>
<feature type="region of interest" description="Disordered" evidence="2">
    <location>
        <begin position="215"/>
        <end position="247"/>
    </location>
</feature>
<name>K0T1U0_THAOC</name>
<dbReference type="Proteomes" id="UP000266841">
    <property type="component" value="Unassembled WGS sequence"/>
</dbReference>
<dbReference type="InterPro" id="IPR000742">
    <property type="entry name" value="EGF"/>
</dbReference>
<keyword evidence="3" id="KW-0812">Transmembrane</keyword>
<evidence type="ECO:0000313" key="6">
    <source>
        <dbReference type="Proteomes" id="UP000266841"/>
    </source>
</evidence>
<feature type="domain" description="EGF-like" evidence="4">
    <location>
        <begin position="75"/>
        <end position="115"/>
    </location>
</feature>
<feature type="disulfide bond" evidence="1">
    <location>
        <begin position="105"/>
        <end position="114"/>
    </location>
</feature>
<evidence type="ECO:0000259" key="4">
    <source>
        <dbReference type="PROSITE" id="PS50026"/>
    </source>
</evidence>
<dbReference type="SMART" id="SM00181">
    <property type="entry name" value="EGF"/>
    <property type="match status" value="2"/>
</dbReference>
<organism evidence="5 6">
    <name type="scientific">Thalassiosira oceanica</name>
    <name type="common">Marine diatom</name>
    <dbReference type="NCBI Taxonomy" id="159749"/>
    <lineage>
        <taxon>Eukaryota</taxon>
        <taxon>Sar</taxon>
        <taxon>Stramenopiles</taxon>
        <taxon>Ochrophyta</taxon>
        <taxon>Bacillariophyta</taxon>
        <taxon>Coscinodiscophyceae</taxon>
        <taxon>Thalassiosirophycidae</taxon>
        <taxon>Thalassiosirales</taxon>
        <taxon>Thalassiosiraceae</taxon>
        <taxon>Thalassiosira</taxon>
    </lineage>
</organism>
<accession>K0T1U0</accession>
<dbReference type="AlphaFoldDB" id="K0T1U0"/>
<evidence type="ECO:0000256" key="2">
    <source>
        <dbReference type="SAM" id="MobiDB-lite"/>
    </source>
</evidence>
<evidence type="ECO:0000313" key="5">
    <source>
        <dbReference type="EMBL" id="EJK71710.1"/>
    </source>
</evidence>
<comment type="caution">
    <text evidence="5">The sequence shown here is derived from an EMBL/GenBank/DDBJ whole genome shotgun (WGS) entry which is preliminary data.</text>
</comment>
<sequence>MASASPCISNHPEIVNGCHNGSQCVDLGAVSIATGSGLGGGGSDLLDRFCDCQASKLLVAGIECEARATAICTRKEAEVSDQFCVNRGSCKALVEAGVSHPGCECPEGWEGDRCEYSRALLFDDAMDLFSQRRSQAEFGRSAQKELRDAYDTVEGMQESEHMDQVHGTEGFPLYAAIGAAGVVLVLVVLSAIRKVKLSKAAASDGDASVGYTTALSESTSKDSQKELMDDFSTGLDEQEPEETRNVSPAYVEELDEETSMLLETQLGSLGGCDNVVHEEESDPNEGEELQAKKMLQARITANKGGHPLCKTSFDVAAIDGLSDGVDADAGDEVVNLDKIDINDEYV</sequence>
<feature type="compositionally biased region" description="Basic and acidic residues" evidence="2">
    <location>
        <begin position="219"/>
        <end position="228"/>
    </location>
</feature>
<feature type="transmembrane region" description="Helical" evidence="3">
    <location>
        <begin position="171"/>
        <end position="192"/>
    </location>
</feature>
<evidence type="ECO:0000256" key="3">
    <source>
        <dbReference type="SAM" id="Phobius"/>
    </source>
</evidence>
<keyword evidence="3" id="KW-1133">Transmembrane helix</keyword>
<dbReference type="PROSITE" id="PS01186">
    <property type="entry name" value="EGF_2"/>
    <property type="match status" value="1"/>
</dbReference>
<protein>
    <recommendedName>
        <fullName evidence="4">EGF-like domain-containing protein</fullName>
    </recommendedName>
</protein>